<dbReference type="GeneID" id="101901251"/>
<protein>
    <submittedName>
        <fullName evidence="5 6">RNA polymerase II degradation factor 1 isoform X1</fullName>
    </submittedName>
</protein>
<feature type="compositionally biased region" description="Polar residues" evidence="1">
    <location>
        <begin position="815"/>
        <end position="832"/>
    </location>
</feature>
<feature type="compositionally biased region" description="Polar residues" evidence="1">
    <location>
        <begin position="755"/>
        <end position="769"/>
    </location>
</feature>
<evidence type="ECO:0000313" key="5">
    <source>
        <dbReference type="RefSeq" id="XP_005182735.1"/>
    </source>
</evidence>
<dbReference type="KEGG" id="mde:101901251"/>
<accession>A0A1I8NCU6</accession>
<feature type="region of interest" description="Disordered" evidence="1">
    <location>
        <begin position="421"/>
        <end position="462"/>
    </location>
</feature>
<keyword evidence="4" id="KW-1185">Reference proteome</keyword>
<evidence type="ECO:0000256" key="2">
    <source>
        <dbReference type="SAM" id="SignalP"/>
    </source>
</evidence>
<feature type="compositionally biased region" description="Polar residues" evidence="1">
    <location>
        <begin position="421"/>
        <end position="441"/>
    </location>
</feature>
<sequence>MRNIQFLLLIGILVSLATANLASKDDTSEKSAEKAVASGSTANNSEKSTATESGTITSNNRRAKSLKAVQPGDNRGKRNLYDFGNSYLYSQVAARRAGYSPDPRTAYSTQQVFSNGNGIDQYTANYGPYQQYIEAPEPIIEIIIKDANETLPNPQPTVVKTKKKKEKVHVFYVNYKKDENNKLHLESPIASLNNDQTEEEEDEEDEVIEYPATPSPPVKTTTLRAIIHPDSEKYHADSGIHVTFGAQSKTNSGHEEHDAESVQRQVVAVPISSPQTTLKTQYPGTSRQDFQGHARSPFASSLFQGSSNLQYHQPAQQQQLPSQHVTNFFSTSVQRHQQQNQHTQYSQQQQQQQNYQQKSQSQIKLPYSSQLSSQSTNYHQQQQPQQQQQQLRKPLSQIQQHINQQLQQQSQYYVNHKQLYQTQQQPHQNSEPNQYYNNLPQKPTHVPKQPIAFPTAPPKSQELPLRQAPQAYQPIKFRPTPAPINTQNRPTPIAAKLENSHYNSKPYQFQKQPQFVQQPSFTVQSPTISSPQFYKQQQQHHHHQVFSHAQSSNYQATNSNYYTQNKNHPSQASIQQQPQVSKYQAQSPSAGSSSNLSWLNIKPSKETELFKSIPKFEQHITETIQNNYQPSSYQTQNQVIHDIPAPNLGPHNVNNNNYNGQYQSQSQPQSQGQSQFSNFVTTSSNSVNQHQLAATTPAPHFVESNNGQKIMVVTPMPPNVYQQYQSAHYPTSQDSQAQIVTSVHQSQDQYSNYFQQPRQSSGSVQAQTESTKDGSSSSVNSKFSVSTYHSDVFKELEQRKPQDGQASQNTYIPANEASKSAAEQTSTTTTPNPKLLQQLPAEVPDDLRQQLISSGILSNADISILDYDKEGDIALENLPAEHLQHFYGAGGGAQISESKKVLSVLKPNGDKVSLDAKEIQRVKEISSLPNNVQADAKIVRFDPSETETGGSTGSAERQYNRYLPLKINAANFPTPVSEELKTKTLLSVVVLAPVDSPVGADGSLVDDTKEVKFLGGDLIKTLVKKPTKENFKRWLEKESRTDVEQQSVVLLVAKPANTSSEQEIYMYDISTGEVNKLNGELSSKFVNVAEENASAEDLERGSTLDPNFLDAVMQKSTS</sequence>
<feature type="region of interest" description="Disordered" evidence="1">
    <location>
        <begin position="186"/>
        <end position="205"/>
    </location>
</feature>
<feature type="region of interest" description="Disordered" evidence="1">
    <location>
        <begin position="272"/>
        <end position="292"/>
    </location>
</feature>
<gene>
    <name evidence="3" type="primary">101901251</name>
    <name evidence="5 6" type="synonym">LOC101901251</name>
</gene>
<proteinExistence type="predicted"/>
<reference evidence="5 6" key="2">
    <citation type="submission" date="2025-04" db="UniProtKB">
        <authorList>
            <consortium name="RefSeq"/>
        </authorList>
    </citation>
    <scope>IDENTIFICATION</scope>
    <source>
        <strain evidence="5 6">Aabys</strain>
    </source>
</reference>
<dbReference type="eggNOG" id="ENOG502QRYW">
    <property type="taxonomic scope" value="Eukaryota"/>
</dbReference>
<dbReference type="VEuPathDB" id="VectorBase:MDOA013882"/>
<evidence type="ECO:0000313" key="3">
    <source>
        <dbReference type="EnsemblMetazoa" id="MDOA013882-PA"/>
    </source>
</evidence>
<organism evidence="3">
    <name type="scientific">Musca domestica</name>
    <name type="common">House fly</name>
    <dbReference type="NCBI Taxonomy" id="7370"/>
    <lineage>
        <taxon>Eukaryota</taxon>
        <taxon>Metazoa</taxon>
        <taxon>Ecdysozoa</taxon>
        <taxon>Arthropoda</taxon>
        <taxon>Hexapoda</taxon>
        <taxon>Insecta</taxon>
        <taxon>Pterygota</taxon>
        <taxon>Neoptera</taxon>
        <taxon>Endopterygota</taxon>
        <taxon>Diptera</taxon>
        <taxon>Brachycera</taxon>
        <taxon>Muscomorpha</taxon>
        <taxon>Muscoidea</taxon>
        <taxon>Muscidae</taxon>
        <taxon>Musca</taxon>
    </lineage>
</organism>
<feature type="compositionally biased region" description="Polar residues" evidence="1">
    <location>
        <begin position="38"/>
        <end position="60"/>
    </location>
</feature>
<feature type="region of interest" description="Disordered" evidence="1">
    <location>
        <begin position="332"/>
        <end position="396"/>
    </location>
</feature>
<feature type="region of interest" description="Disordered" evidence="1">
    <location>
        <begin position="815"/>
        <end position="834"/>
    </location>
</feature>
<reference evidence="3" key="1">
    <citation type="submission" date="2020-05" db="UniProtKB">
        <authorList>
            <consortium name="EnsemblMetazoa"/>
        </authorList>
    </citation>
    <scope>IDENTIFICATION</scope>
    <source>
        <strain evidence="3">Aabys</strain>
    </source>
</reference>
<feature type="compositionally biased region" description="Basic and acidic residues" evidence="1">
    <location>
        <begin position="24"/>
        <end position="33"/>
    </location>
</feature>
<feature type="region of interest" description="Disordered" evidence="1">
    <location>
        <begin position="755"/>
        <end position="782"/>
    </location>
</feature>
<evidence type="ECO:0000313" key="4">
    <source>
        <dbReference type="Proteomes" id="UP001652621"/>
    </source>
</evidence>
<name>A0A1I8NCU6_MUSDO</name>
<feature type="compositionally biased region" description="Polar residues" evidence="1">
    <location>
        <begin position="272"/>
        <end position="289"/>
    </location>
</feature>
<dbReference type="EnsemblMetazoa" id="MDOA013882-RA">
    <property type="protein sequence ID" value="MDOA013882-PA"/>
    <property type="gene ID" value="MDOA013882"/>
</dbReference>
<feature type="compositionally biased region" description="Polar residues" evidence="1">
    <location>
        <begin position="553"/>
        <end position="598"/>
    </location>
</feature>
<feature type="compositionally biased region" description="Polar residues" evidence="1">
    <location>
        <begin position="367"/>
        <end position="379"/>
    </location>
</feature>
<feature type="region of interest" description="Disordered" evidence="1">
    <location>
        <begin position="24"/>
        <end position="77"/>
    </location>
</feature>
<keyword evidence="2" id="KW-0732">Signal</keyword>
<feature type="compositionally biased region" description="Low complexity" evidence="1">
    <location>
        <begin position="380"/>
        <end position="396"/>
    </location>
</feature>
<dbReference type="RefSeq" id="XP_005182735.1">
    <property type="nucleotide sequence ID" value="XM_005182678.3"/>
</dbReference>
<dbReference type="AlphaFoldDB" id="A0A1I8NCU6"/>
<feature type="region of interest" description="Disordered" evidence="1">
    <location>
        <begin position="642"/>
        <end position="676"/>
    </location>
</feature>
<feature type="compositionally biased region" description="Acidic residues" evidence="1">
    <location>
        <begin position="196"/>
        <end position="205"/>
    </location>
</feature>
<feature type="compositionally biased region" description="Low complexity" evidence="1">
    <location>
        <begin position="773"/>
        <end position="782"/>
    </location>
</feature>
<evidence type="ECO:0000313" key="6">
    <source>
        <dbReference type="RefSeq" id="XP_019892042.1"/>
    </source>
</evidence>
<feature type="region of interest" description="Disordered" evidence="1">
    <location>
        <begin position="518"/>
        <end position="598"/>
    </location>
</feature>
<feature type="signal peptide" evidence="2">
    <location>
        <begin position="1"/>
        <end position="19"/>
    </location>
</feature>
<dbReference type="Proteomes" id="UP001652621">
    <property type="component" value="Unplaced"/>
</dbReference>
<dbReference type="VEuPathDB" id="VectorBase:MDOMA2_015525"/>
<feature type="chain" id="PRO_5044561616" evidence="2">
    <location>
        <begin position="20"/>
        <end position="1118"/>
    </location>
</feature>
<feature type="compositionally biased region" description="Low complexity" evidence="1">
    <location>
        <begin position="332"/>
        <end position="362"/>
    </location>
</feature>
<feature type="compositionally biased region" description="Low complexity" evidence="1">
    <location>
        <begin position="652"/>
        <end position="676"/>
    </location>
</feature>
<evidence type="ECO:0000256" key="1">
    <source>
        <dbReference type="SAM" id="MobiDB-lite"/>
    </source>
</evidence>
<dbReference type="STRING" id="7370.A0A1I8NCU6"/>
<dbReference type="OrthoDB" id="6378339at2759"/>
<dbReference type="RefSeq" id="XP_019892042.1">
    <property type="nucleotide sequence ID" value="XM_020036483.1"/>
</dbReference>